<gene>
    <name evidence="1" type="ordered locus">HPL003_00490</name>
</gene>
<dbReference type="EMBL" id="CP003107">
    <property type="protein sequence ID" value="AET56884.1"/>
    <property type="molecule type" value="Genomic_DNA"/>
</dbReference>
<evidence type="ECO:0000313" key="2">
    <source>
        <dbReference type="Proteomes" id="UP000005876"/>
    </source>
</evidence>
<protein>
    <submittedName>
        <fullName evidence="1">Uncharacterized protein</fullName>
    </submittedName>
</protein>
<reference key="2">
    <citation type="submission" date="2011-11" db="EMBL/GenBank/DDBJ databases">
        <authorList>
            <person name="Shin S.H."/>
            <person name="Kim S."/>
            <person name="Kim J.Y."/>
        </authorList>
    </citation>
    <scope>NUCLEOTIDE SEQUENCE</scope>
    <source>
        <strain>HPL-003</strain>
    </source>
</reference>
<accession>G7VTK1</accession>
<reference evidence="1 2" key="3">
    <citation type="journal article" date="2012" name="J. Bacteriol.">
        <title>Genome Sequence of Paenibacillus terrae HPL-003, a Xylanase-Producing Bacterium Isolated from Soil Found in Forest Residue.</title>
        <authorList>
            <person name="Shin S.H."/>
            <person name="Kim S."/>
            <person name="Kim J.Y."/>
            <person name="Song H.Y."/>
            <person name="Cho S.J."/>
            <person name="Kim D.R."/>
            <person name="Lee K.I."/>
            <person name="Lim H.K."/>
            <person name="Park N.J."/>
            <person name="Hwang I.T."/>
            <person name="Yang K.S."/>
        </authorList>
    </citation>
    <scope>NUCLEOTIDE SEQUENCE [LARGE SCALE GENOMIC DNA]</scope>
    <source>
        <strain evidence="1 2">HPL-003</strain>
    </source>
</reference>
<dbReference type="HOGENOM" id="CLU_3346793_0_0_9"/>
<organism evidence="1 2">
    <name type="scientific">Paenibacillus terrae (strain HPL-003)</name>
    <dbReference type="NCBI Taxonomy" id="985665"/>
    <lineage>
        <taxon>Bacteria</taxon>
        <taxon>Bacillati</taxon>
        <taxon>Bacillota</taxon>
        <taxon>Bacilli</taxon>
        <taxon>Bacillales</taxon>
        <taxon>Paenibacillaceae</taxon>
        <taxon>Paenibacillus</taxon>
    </lineage>
</organism>
<dbReference type="KEGG" id="pta:HPL003_00490"/>
<proteinExistence type="predicted"/>
<sequence length="37" mass="3956">MSQLGTADVELAIGDKIADATFLFPGYSGYLYEDRGA</sequence>
<dbReference type="Proteomes" id="UP000005876">
    <property type="component" value="Chromosome"/>
</dbReference>
<reference evidence="2" key="1">
    <citation type="submission" date="2011-11" db="EMBL/GenBank/DDBJ databases">
        <title>Complete sequence of Paenibacillus terrae HPL-003.</title>
        <authorList>
            <person name="Shin S.H."/>
            <person name="Kim S."/>
            <person name="Kim J.Y."/>
        </authorList>
    </citation>
    <scope>NUCLEOTIDE SEQUENCE [LARGE SCALE GENOMIC DNA]</scope>
    <source>
        <strain evidence="2">HPL-003</strain>
    </source>
</reference>
<evidence type="ECO:0000313" key="1">
    <source>
        <dbReference type="EMBL" id="AET56884.1"/>
    </source>
</evidence>
<dbReference type="AlphaFoldDB" id="G7VTK1"/>
<name>G7VTK1_PAETH</name>